<evidence type="ECO:0000313" key="4">
    <source>
        <dbReference type="Proteomes" id="UP000078597"/>
    </source>
</evidence>
<sequence length="1304" mass="156370">MKEFRSCSSRSSGSKRTYEEASLTEDSELISRNINDKKNNINKGKRRSISLSNNFFSVDDFSKYEDSLKLNNIEHGGEEIEKYLSCAMYTSLTSKIKNTSDDEDQGATDKKKDRKRFGKYIKENIVDLEKFKNMLFKKSLLYQMRCLNHNAAWILELSKGKGKGKTKSQLSNNPIYIKPFLSYNKFIRLFYEKKYKDAYILLGRICKYCFFPTNELNILYDNFFERKNYNLHYLVRSIASMQNSILHEKLKYNLKKRERKTNIFTKIMNGNTSLPPTKKQNIPFGNLFFGKDTIKNESLNKNGSTSRYVKNIKEKKKNKSFVNYKFPIFENYVNNMCNKFLQKDIFKSKYFTKKREKKKFHSHYRYPGENSFTDRYTGSHLTSRESKKEMYRTENNLGDKILEEQKRAYSEVECKKIVNTKTCKEKKANWTDDQMMRNCGERMRNDLFSKKKYCYKNSKDNMKVDIKLLIFLKMLSLYMYGHFACENNLNKIGNVLLYRKKSMHNYYETKSTYGNETLNIKGAMKKEILMYIARYMKCLKKKLEFDTYLYLLLSIVYYDLKKYNKSLFYVKKSIKKDNFNFISWVLFNNLISIEVFIIQGGCSIIGRCRKSSYKKLLSKKLKNSKVCGCIGENISKKEKTFLKRNMFLDNSNRLKKLCSCLFENEFFRNINSSRMNVMKNYNTYIYINPFLSLDKSFFFKNNYFVSNIFSKEIITEGKKKNKKRGVEKKIKRGWKKNVKREERVDTNQTNNSLIEKYQMYLQKHKFKKNIMSLFGFAHFCSLNNVLYKDSISTYEYLKRILSKNLYISCELAKLYYYSGKFNKCMKCFNKIQQISSINRLLKKEMINKCFIRYLWKRDEKEEHHSDNKTEKEDTKSEHILDCYNEENVKVISMKKYKNMKKLLVPLYFSDKYIYVELLANIFFFKKDLSSLFILVHNYQNEVVKSSRRIEAVCDEKCFYVLGKYFSLCKNYNKSIFYFKKAIQKNRFHLYSYMSLAQEYFICGNVNSSIFLLIKMLGLYFNNSNAWFSLAKCLEYKEYYSFSVFSYKKAIYFQVNTVFYYFLANMYLKKGDRYNYIETLKRGWRLKKSILFCSKLFHVYFSILKEAEALEAKEEKTKELTRIYNSKKKENGIFCFGQKTNKECCCYKKNNDCFTWCVKYLKCYIKKLKKIEHTSSFPILSKEKLLTYNYYDDSILFKNVRHDNCVKYINKLCSTHFTTIYDKNTSFFFFFHSLRNSCTTIFEAIFYLANYFFFHKKFYNAMKLFQILWTGGGMYSELSFTLFRRIEHTLERKRLTRDGIDLQDS</sequence>
<evidence type="ECO:0000256" key="2">
    <source>
        <dbReference type="SAM" id="Phobius"/>
    </source>
</evidence>
<evidence type="ECO:0000313" key="3">
    <source>
        <dbReference type="EMBL" id="SBS89958.1"/>
    </source>
</evidence>
<dbReference type="EMBL" id="FLQW01001509">
    <property type="protein sequence ID" value="SBS89958.1"/>
    <property type="molecule type" value="Genomic_DNA"/>
</dbReference>
<dbReference type="InterPro" id="IPR019734">
    <property type="entry name" value="TPR_rpt"/>
</dbReference>
<proteinExistence type="predicted"/>
<feature type="transmembrane region" description="Helical" evidence="2">
    <location>
        <begin position="1049"/>
        <end position="1067"/>
    </location>
</feature>
<dbReference type="VEuPathDB" id="PlasmoDB:PmUG01_13055000"/>
<feature type="compositionally biased region" description="Low complexity" evidence="1">
    <location>
        <begin position="1"/>
        <end position="15"/>
    </location>
</feature>
<keyword evidence="2" id="KW-0812">Transmembrane</keyword>
<evidence type="ECO:0008006" key="5">
    <source>
        <dbReference type="Google" id="ProtNLM"/>
    </source>
</evidence>
<dbReference type="SMART" id="SM00028">
    <property type="entry name" value="TPR"/>
    <property type="match status" value="4"/>
</dbReference>
<protein>
    <recommendedName>
        <fullName evidence="5">Tetratricopeptide repeat protein</fullName>
    </recommendedName>
</protein>
<feature type="region of interest" description="Disordered" evidence="1">
    <location>
        <begin position="1"/>
        <end position="24"/>
    </location>
</feature>
<name>A0A1A8WAS8_PLAMA</name>
<dbReference type="Gene3D" id="1.25.40.10">
    <property type="entry name" value="Tetratricopeptide repeat domain"/>
    <property type="match status" value="1"/>
</dbReference>
<keyword evidence="2" id="KW-1133">Transmembrane helix</keyword>
<gene>
    <name evidence="3" type="ORF">PMALA_028030</name>
</gene>
<organism evidence="3 4">
    <name type="scientific">Plasmodium malariae</name>
    <dbReference type="NCBI Taxonomy" id="5858"/>
    <lineage>
        <taxon>Eukaryota</taxon>
        <taxon>Sar</taxon>
        <taxon>Alveolata</taxon>
        <taxon>Apicomplexa</taxon>
        <taxon>Aconoidasida</taxon>
        <taxon>Haemosporida</taxon>
        <taxon>Plasmodiidae</taxon>
        <taxon>Plasmodium</taxon>
        <taxon>Plasmodium (Plasmodium)</taxon>
    </lineage>
</organism>
<dbReference type="InterPro" id="IPR011990">
    <property type="entry name" value="TPR-like_helical_dom_sf"/>
</dbReference>
<reference evidence="4" key="1">
    <citation type="submission" date="2016-05" db="EMBL/GenBank/DDBJ databases">
        <authorList>
            <person name="Naeem Raeece"/>
        </authorList>
    </citation>
    <scope>NUCLEOTIDE SEQUENCE [LARGE SCALE GENOMIC DNA]</scope>
</reference>
<keyword evidence="2" id="KW-0472">Membrane</keyword>
<evidence type="ECO:0000256" key="1">
    <source>
        <dbReference type="SAM" id="MobiDB-lite"/>
    </source>
</evidence>
<accession>A0A1A8WAS8</accession>
<dbReference type="SUPFAM" id="SSF48452">
    <property type="entry name" value="TPR-like"/>
    <property type="match status" value="1"/>
</dbReference>
<dbReference type="Proteomes" id="UP000078597">
    <property type="component" value="Unassembled WGS sequence"/>
</dbReference>